<dbReference type="SUPFAM" id="SSF81296">
    <property type="entry name" value="E set domains"/>
    <property type="match status" value="3"/>
</dbReference>
<comment type="caution">
    <text evidence="2">The sequence shown here is derived from an EMBL/GenBank/DDBJ whole genome shotgun (WGS) entry which is preliminary data.</text>
</comment>
<keyword evidence="3" id="KW-1185">Reference proteome</keyword>
<sequence length="510" mass="51945">MADYSQSPLDLLLANQQKGYVGVHIEQGVPILDRDLNLLHDLVSATVRAVITRYIGNGAPAGADGFAIQAQPAGQNSQDFRVLAAATGPGTALVGGIEVSIPAPTTYKSQAGLPPLSTPTSAQPDPRVDVVYLDVSLSEVDGTVDTDLANSQDVGVQTSVRLKPGWVVRVAEGVPVPAPPPGHVFYPLAQLARRRGVDTVDATMITDLRQRRLTVSDLEKRLSLMEKTLLLPAFATPPLPQFVPKSGAINQPITLSGSNFNVGPLTVAFGSVTAKLVGSPSANQIVARVPGGLTPAGTAVPVKVTVTNAGGSVVSDDTFTVQPAPAFADPGGQFSPANGTPGTQVTINGFNLNVGTPQVQFAAVTATLVGTPTNTQAVVQVPAGLVPGGSTSADVKITVTTSAGTAVSDDNFHAELNIPAPAFSSSPQFTPKSGVGGQTITLTGTNFNFAPVTVKFDTATATIVGSPSATQIAAQVPTGMTPSGTPKIVHLSVTTAGGTVTSTDTFTVNG</sequence>
<dbReference type="GO" id="GO:0005975">
    <property type="term" value="P:carbohydrate metabolic process"/>
    <property type="evidence" value="ECO:0007669"/>
    <property type="project" value="UniProtKB-ARBA"/>
</dbReference>
<name>A0A8J3VPI9_9ACTN</name>
<gene>
    <name evidence="2" type="ORF">Raf01_23120</name>
</gene>
<dbReference type="RefSeq" id="WP_203917801.1">
    <property type="nucleotide sequence ID" value="NZ_BONZ01000021.1"/>
</dbReference>
<dbReference type="Proteomes" id="UP000642748">
    <property type="component" value="Unassembled WGS sequence"/>
</dbReference>
<dbReference type="CDD" id="cd00102">
    <property type="entry name" value="IPT"/>
    <property type="match status" value="1"/>
</dbReference>
<dbReference type="InterPro" id="IPR014756">
    <property type="entry name" value="Ig_E-set"/>
</dbReference>
<dbReference type="InterPro" id="IPR002909">
    <property type="entry name" value="IPT_dom"/>
</dbReference>
<reference evidence="2" key="1">
    <citation type="submission" date="2021-01" db="EMBL/GenBank/DDBJ databases">
        <title>Whole genome shotgun sequence of Rugosimonospora africana NBRC 104875.</title>
        <authorList>
            <person name="Komaki H."/>
            <person name="Tamura T."/>
        </authorList>
    </citation>
    <scope>NUCLEOTIDE SEQUENCE</scope>
    <source>
        <strain evidence="2">NBRC 104875</strain>
    </source>
</reference>
<dbReference type="SMART" id="SM00429">
    <property type="entry name" value="IPT"/>
    <property type="match status" value="2"/>
</dbReference>
<feature type="domain" description="IPT/TIG" evidence="1">
    <location>
        <begin position="420"/>
        <end position="509"/>
    </location>
</feature>
<accession>A0A8J3VPI9</accession>
<dbReference type="AlphaFoldDB" id="A0A8J3VPI9"/>
<evidence type="ECO:0000313" key="3">
    <source>
        <dbReference type="Proteomes" id="UP000642748"/>
    </source>
</evidence>
<evidence type="ECO:0000313" key="2">
    <source>
        <dbReference type="EMBL" id="GIH14140.1"/>
    </source>
</evidence>
<dbReference type="EMBL" id="BONZ01000021">
    <property type="protein sequence ID" value="GIH14140.1"/>
    <property type="molecule type" value="Genomic_DNA"/>
</dbReference>
<dbReference type="Gene3D" id="2.60.40.10">
    <property type="entry name" value="Immunoglobulins"/>
    <property type="match status" value="3"/>
</dbReference>
<proteinExistence type="predicted"/>
<dbReference type="InterPro" id="IPR013783">
    <property type="entry name" value="Ig-like_fold"/>
</dbReference>
<organism evidence="2 3">
    <name type="scientific">Rugosimonospora africana</name>
    <dbReference type="NCBI Taxonomy" id="556532"/>
    <lineage>
        <taxon>Bacteria</taxon>
        <taxon>Bacillati</taxon>
        <taxon>Actinomycetota</taxon>
        <taxon>Actinomycetes</taxon>
        <taxon>Micromonosporales</taxon>
        <taxon>Micromonosporaceae</taxon>
        <taxon>Rugosimonospora</taxon>
    </lineage>
</organism>
<evidence type="ECO:0000259" key="1">
    <source>
        <dbReference type="SMART" id="SM00429"/>
    </source>
</evidence>
<feature type="domain" description="IPT/TIG" evidence="1">
    <location>
        <begin position="236"/>
        <end position="322"/>
    </location>
</feature>
<dbReference type="Pfam" id="PF01833">
    <property type="entry name" value="TIG"/>
    <property type="match status" value="3"/>
</dbReference>
<dbReference type="CDD" id="cd00603">
    <property type="entry name" value="IPT_PCSR"/>
    <property type="match status" value="1"/>
</dbReference>
<protein>
    <recommendedName>
        <fullName evidence="1">IPT/TIG domain-containing protein</fullName>
    </recommendedName>
</protein>